<dbReference type="SUPFAM" id="SSF118116">
    <property type="entry name" value="DNA mismatch repair protein MutL"/>
    <property type="match status" value="1"/>
</dbReference>
<sequence length="938" mass="105277">MLLSPNPSTFIHSSASLRVRKFIRLDDGHMTMLFSLFGVANLFFIDFDWSTVFAFFEQAMKQFWKQASEKPLQGLSKSSKMKDAECDIKLHQNIPSNSSVTCPLDISLENIGTCHKKELPAEEMRRSSWLKPCQRNAGYLVHAGCSSQLRFNDSLANFGYPHAQLGYANSDKQCFAGVSSCLLKDNIISDQASSFGDRYGMSDRERRNNIPDVSEDSGSVQKRTVDISLNFHPFDIIDNVENIRFPESCFAENERSHSPGYKMTHSKSYTNQRSLDVGFDSLVKFSPFYDIADNAEADNGFSVWHTQVLEKDSTCRPSTSVIGKCQENYDLEIPSNGRMDSFSCGEAPFYKKDKLDDALVSDFLVDDPKSGFLQLDWCLDEPQLSAKKLKSDAQICDSRGCLPSFTRTSSGYSGSIENVEILNFLQDSSDDVFPAKYTKTELDFRFDFSPISNMQYPSLSNQNAFGKVSPFSLFNNETGWSPSESSNMTNAEIYSKHQSSMQIQDEGYQSFRDELDLQNSRLSEVYKVRSKRSCSAPPFYEGKRRFSTINDHLTTTAEKGSTSHVPDVSNVKRETISPVNYLSQPPSSSQPCFKPNVNEIFQTLSRKHTGEKVSSLQMDETKNDGKVSEVEGSIAKLEYALAIPTKWRTGIPQSTDRDVSHTSKDNVLSISSGILHLSASSLIPDSINKECLQNARVLQQLDKKFIPVMAGQILVIVDQHAADERIRLEDLRRKVLSGEGNSVIYLDSEQELVLPEMGYQLLQKYTDQIRNWGWICNIHNQCLDSFTKNVNILKRRKCNITLVAVPCILGINLNEKDLIEFIEQLVETDGSSTIPPAVVRILNFKACRGAIMFGDSLLPSECSLILEELKATSLCFQCAHGRPTTVPLLNVAALHEQLRVLEVEKGGPGETWHGLSQHKPSIKRAQMRLESAKRFQGG</sequence>
<dbReference type="AlphaFoldDB" id="A0A5P1EEC6"/>
<dbReference type="Gene3D" id="3.30.1370.100">
    <property type="entry name" value="MutL, C-terminal domain, regulatory subdomain"/>
    <property type="match status" value="1"/>
</dbReference>
<gene>
    <name evidence="3" type="ORF">A4U43_C07F23300</name>
</gene>
<dbReference type="Gramene" id="ONK64212">
    <property type="protein sequence ID" value="ONK64212"/>
    <property type="gene ID" value="A4U43_C07F23300"/>
</dbReference>
<organism evidence="3 4">
    <name type="scientific">Asparagus officinalis</name>
    <name type="common">Garden asparagus</name>
    <dbReference type="NCBI Taxonomy" id="4686"/>
    <lineage>
        <taxon>Eukaryota</taxon>
        <taxon>Viridiplantae</taxon>
        <taxon>Streptophyta</taxon>
        <taxon>Embryophyta</taxon>
        <taxon>Tracheophyta</taxon>
        <taxon>Spermatophyta</taxon>
        <taxon>Magnoliopsida</taxon>
        <taxon>Liliopsida</taxon>
        <taxon>Asparagales</taxon>
        <taxon>Asparagaceae</taxon>
        <taxon>Asparagoideae</taxon>
        <taxon>Asparagus</taxon>
    </lineage>
</organism>
<feature type="region of interest" description="Disordered" evidence="1">
    <location>
        <begin position="198"/>
        <end position="217"/>
    </location>
</feature>
<dbReference type="GO" id="GO:0016887">
    <property type="term" value="F:ATP hydrolysis activity"/>
    <property type="evidence" value="ECO:0007669"/>
    <property type="project" value="InterPro"/>
</dbReference>
<dbReference type="Gene3D" id="3.30.1540.20">
    <property type="entry name" value="MutL, C-terminal domain, dimerisation subdomain"/>
    <property type="match status" value="1"/>
</dbReference>
<dbReference type="Proteomes" id="UP000243459">
    <property type="component" value="Chromosome 7"/>
</dbReference>
<dbReference type="InterPro" id="IPR014790">
    <property type="entry name" value="MutL_C"/>
</dbReference>
<evidence type="ECO:0000256" key="1">
    <source>
        <dbReference type="SAM" id="MobiDB-lite"/>
    </source>
</evidence>
<dbReference type="PANTHER" id="PTHR10073:SF47">
    <property type="entry name" value="DNA MISMATCH REPAIR PROTEIN MLH3"/>
    <property type="match status" value="1"/>
</dbReference>
<dbReference type="GO" id="GO:0006298">
    <property type="term" value="P:mismatch repair"/>
    <property type="evidence" value="ECO:0007669"/>
    <property type="project" value="InterPro"/>
</dbReference>
<proteinExistence type="predicted"/>
<evidence type="ECO:0000313" key="3">
    <source>
        <dbReference type="EMBL" id="ONK64212.1"/>
    </source>
</evidence>
<feature type="domain" description="MutL C-terminal dimerisation" evidence="2">
    <location>
        <begin position="697"/>
        <end position="857"/>
    </location>
</feature>
<dbReference type="PANTHER" id="PTHR10073">
    <property type="entry name" value="DNA MISMATCH REPAIR PROTEIN MLH, PMS, MUTL"/>
    <property type="match status" value="1"/>
</dbReference>
<dbReference type="InterPro" id="IPR038973">
    <property type="entry name" value="MutL/Mlh/Pms-like"/>
</dbReference>
<evidence type="ECO:0000259" key="2">
    <source>
        <dbReference type="SMART" id="SM00853"/>
    </source>
</evidence>
<accession>A0A5P1EEC6</accession>
<dbReference type="InterPro" id="IPR042121">
    <property type="entry name" value="MutL_C_regsub"/>
</dbReference>
<dbReference type="InterPro" id="IPR037198">
    <property type="entry name" value="MutL_C_sf"/>
</dbReference>
<feature type="compositionally biased region" description="Basic and acidic residues" evidence="1">
    <location>
        <begin position="200"/>
        <end position="209"/>
    </location>
</feature>
<dbReference type="FunFam" id="3.30.1370.100:FF:000007">
    <property type="entry name" value="MUTL protein homolog 3"/>
    <property type="match status" value="1"/>
</dbReference>
<dbReference type="Pfam" id="PF08676">
    <property type="entry name" value="MutL_C"/>
    <property type="match status" value="1"/>
</dbReference>
<dbReference type="GO" id="GO:0005524">
    <property type="term" value="F:ATP binding"/>
    <property type="evidence" value="ECO:0007669"/>
    <property type="project" value="InterPro"/>
</dbReference>
<protein>
    <recommendedName>
        <fullName evidence="2">MutL C-terminal dimerisation domain-containing protein</fullName>
    </recommendedName>
</protein>
<evidence type="ECO:0000313" key="4">
    <source>
        <dbReference type="Proteomes" id="UP000243459"/>
    </source>
</evidence>
<dbReference type="EMBL" id="CM007387">
    <property type="protein sequence ID" value="ONK64212.1"/>
    <property type="molecule type" value="Genomic_DNA"/>
</dbReference>
<name>A0A5P1EEC6_ASPOF</name>
<reference evidence="4" key="1">
    <citation type="journal article" date="2017" name="Nat. Commun.">
        <title>The asparagus genome sheds light on the origin and evolution of a young Y chromosome.</title>
        <authorList>
            <person name="Harkess A."/>
            <person name="Zhou J."/>
            <person name="Xu C."/>
            <person name="Bowers J.E."/>
            <person name="Van der Hulst R."/>
            <person name="Ayyampalayam S."/>
            <person name="Mercati F."/>
            <person name="Riccardi P."/>
            <person name="McKain M.R."/>
            <person name="Kakrana A."/>
            <person name="Tang H."/>
            <person name="Ray J."/>
            <person name="Groenendijk J."/>
            <person name="Arikit S."/>
            <person name="Mathioni S.M."/>
            <person name="Nakano M."/>
            <person name="Shan H."/>
            <person name="Telgmann-Rauber A."/>
            <person name="Kanno A."/>
            <person name="Yue Z."/>
            <person name="Chen H."/>
            <person name="Li W."/>
            <person name="Chen Y."/>
            <person name="Xu X."/>
            <person name="Zhang Y."/>
            <person name="Luo S."/>
            <person name="Chen H."/>
            <person name="Gao J."/>
            <person name="Mao Z."/>
            <person name="Pires J.C."/>
            <person name="Luo M."/>
            <person name="Kudrna D."/>
            <person name="Wing R.A."/>
            <person name="Meyers B.C."/>
            <person name="Yi K."/>
            <person name="Kong H."/>
            <person name="Lavrijsen P."/>
            <person name="Sunseri F."/>
            <person name="Falavigna A."/>
            <person name="Ye Y."/>
            <person name="Leebens-Mack J.H."/>
            <person name="Chen G."/>
        </authorList>
    </citation>
    <scope>NUCLEOTIDE SEQUENCE [LARGE SCALE GENOMIC DNA]</scope>
    <source>
        <strain evidence="4">cv. DH0086</strain>
    </source>
</reference>
<keyword evidence="4" id="KW-1185">Reference proteome</keyword>
<dbReference type="GO" id="GO:0032300">
    <property type="term" value="C:mismatch repair complex"/>
    <property type="evidence" value="ECO:0007669"/>
    <property type="project" value="InterPro"/>
</dbReference>
<dbReference type="InterPro" id="IPR042120">
    <property type="entry name" value="MutL_C_dimsub"/>
</dbReference>
<dbReference type="GO" id="GO:0140664">
    <property type="term" value="F:ATP-dependent DNA damage sensor activity"/>
    <property type="evidence" value="ECO:0007669"/>
    <property type="project" value="InterPro"/>
</dbReference>
<dbReference type="SMART" id="SM00853">
    <property type="entry name" value="MutL_C"/>
    <property type="match status" value="1"/>
</dbReference>